<accession>A0A840BNI5</accession>
<organism evidence="1 2">
    <name type="scientific">Niveibacterium umoris</name>
    <dbReference type="NCBI Taxonomy" id="1193620"/>
    <lineage>
        <taxon>Bacteria</taxon>
        <taxon>Pseudomonadati</taxon>
        <taxon>Pseudomonadota</taxon>
        <taxon>Betaproteobacteria</taxon>
        <taxon>Rhodocyclales</taxon>
        <taxon>Rhodocyclaceae</taxon>
        <taxon>Niveibacterium</taxon>
    </lineage>
</organism>
<proteinExistence type="predicted"/>
<evidence type="ECO:0000313" key="1">
    <source>
        <dbReference type="EMBL" id="MBB4014540.1"/>
    </source>
</evidence>
<comment type="caution">
    <text evidence="1">The sequence shown here is derived from an EMBL/GenBank/DDBJ whole genome shotgun (WGS) entry which is preliminary data.</text>
</comment>
<evidence type="ECO:0000313" key="2">
    <source>
        <dbReference type="Proteomes" id="UP000561045"/>
    </source>
</evidence>
<dbReference type="AlphaFoldDB" id="A0A840BNI5"/>
<dbReference type="RefSeq" id="WP_183636861.1">
    <property type="nucleotide sequence ID" value="NZ_BAABLE010000009.1"/>
</dbReference>
<keyword evidence="2" id="KW-1185">Reference proteome</keyword>
<name>A0A840BNI5_9RHOO</name>
<sequence length="86" mass="9668">MTEPRFVRVRVGSYLILHGFDENNAEITEAVAVEGYADKLVAVDRIKSVSERYLLTDYADGRLIYWEYEGGLQALESRLATAGLVI</sequence>
<gene>
    <name evidence="1" type="ORF">GGR36_003886</name>
</gene>
<reference evidence="1 2" key="1">
    <citation type="submission" date="2020-08" db="EMBL/GenBank/DDBJ databases">
        <title>Genomic Encyclopedia of Type Strains, Phase IV (KMG-IV): sequencing the most valuable type-strain genomes for metagenomic binning, comparative biology and taxonomic classification.</title>
        <authorList>
            <person name="Goeker M."/>
        </authorList>
    </citation>
    <scope>NUCLEOTIDE SEQUENCE [LARGE SCALE GENOMIC DNA]</scope>
    <source>
        <strain evidence="1 2">DSM 106739</strain>
    </source>
</reference>
<dbReference type="EMBL" id="JACIET010000002">
    <property type="protein sequence ID" value="MBB4014540.1"/>
    <property type="molecule type" value="Genomic_DNA"/>
</dbReference>
<protein>
    <submittedName>
        <fullName evidence="1">Uncharacterized protein</fullName>
    </submittedName>
</protein>
<dbReference type="Proteomes" id="UP000561045">
    <property type="component" value="Unassembled WGS sequence"/>
</dbReference>